<dbReference type="GO" id="GO:0004519">
    <property type="term" value="F:endonuclease activity"/>
    <property type="evidence" value="ECO:0007669"/>
    <property type="project" value="UniProtKB-KW"/>
</dbReference>
<dbReference type="AlphaFoldDB" id="A0AAW8JIK9"/>
<name>A0AAW8JIK9_9GAMM</name>
<evidence type="ECO:0000256" key="1">
    <source>
        <dbReference type="SAM" id="Phobius"/>
    </source>
</evidence>
<evidence type="ECO:0000259" key="2">
    <source>
        <dbReference type="Pfam" id="PF13930"/>
    </source>
</evidence>
<dbReference type="RefSeq" id="WP_308956913.1">
    <property type="nucleotide sequence ID" value="NZ_JAVICY010000025.1"/>
</dbReference>
<dbReference type="EMBL" id="JAVIDA010000023">
    <property type="protein sequence ID" value="MDQ9072611.1"/>
    <property type="molecule type" value="Genomic_DNA"/>
</dbReference>
<gene>
    <name evidence="3" type="ORF">RFH51_14210</name>
</gene>
<keyword evidence="3" id="KW-0255">Endonuclease</keyword>
<organism evidence="3 4">
    <name type="scientific">Acinetobacter gerneri</name>
    <dbReference type="NCBI Taxonomy" id="202952"/>
    <lineage>
        <taxon>Bacteria</taxon>
        <taxon>Pseudomonadati</taxon>
        <taxon>Pseudomonadota</taxon>
        <taxon>Gammaproteobacteria</taxon>
        <taxon>Moraxellales</taxon>
        <taxon>Moraxellaceae</taxon>
        <taxon>Acinetobacter</taxon>
    </lineage>
</organism>
<reference evidence="3" key="1">
    <citation type="submission" date="2023-08" db="EMBL/GenBank/DDBJ databases">
        <title>Emergence of clinically-relevant ST2 carbapenem-resistant Acinetobacter baumannii strains in hospital sewages in Zhejiang, East of China.</title>
        <authorList>
            <person name="Kaichao C."/>
            <person name="Zhang R."/>
        </authorList>
    </citation>
    <scope>NUCLEOTIDE SEQUENCE</scope>
    <source>
        <strain evidence="3">M-SY-60</strain>
    </source>
</reference>
<comment type="caution">
    <text evidence="3">The sequence shown here is derived from an EMBL/GenBank/DDBJ whole genome shotgun (WGS) entry which is preliminary data.</text>
</comment>
<protein>
    <submittedName>
        <fullName evidence="3">DNA/RNA non-specific endonuclease</fullName>
    </submittedName>
</protein>
<keyword evidence="3" id="KW-0378">Hydrolase</keyword>
<keyword evidence="1" id="KW-1133">Transmembrane helix</keyword>
<feature type="transmembrane region" description="Helical" evidence="1">
    <location>
        <begin position="191"/>
        <end position="210"/>
    </location>
</feature>
<dbReference type="Pfam" id="PF13930">
    <property type="entry name" value="Endonuclea_NS_2"/>
    <property type="match status" value="1"/>
</dbReference>
<dbReference type="InterPro" id="IPR044927">
    <property type="entry name" value="Endonuclea_NS_2"/>
</dbReference>
<sequence length="211" mass="22533">MANQVGSVDLRLVNDIPVGNSSLPSLTVTSDIKAIYPNTSNTGVKVPFAPQVVGRKLHFDDVNTFNRAANNPMPNTAYKYSGVTWTTDNLSCVSTVEGYVGINPANNRLGVDVFSTTVLGEGGDSLAGDVGFHLLGDIFGGATNKVNVVLGNGRPLSLADGTILKNINQGCYKTEFEYPIAEIDRQTAQKFLSGLWLFISAIILPIDLIIL</sequence>
<keyword evidence="3" id="KW-0540">Nuclease</keyword>
<dbReference type="Proteomes" id="UP001243195">
    <property type="component" value="Unassembled WGS sequence"/>
</dbReference>
<evidence type="ECO:0000313" key="4">
    <source>
        <dbReference type="Proteomes" id="UP001243195"/>
    </source>
</evidence>
<keyword evidence="1" id="KW-0812">Transmembrane</keyword>
<evidence type="ECO:0000313" key="3">
    <source>
        <dbReference type="EMBL" id="MDQ9072611.1"/>
    </source>
</evidence>
<feature type="domain" description="Type VII secretion system protein EssD-like" evidence="2">
    <location>
        <begin position="74"/>
        <end position="152"/>
    </location>
</feature>
<keyword evidence="1" id="KW-0472">Membrane</keyword>
<proteinExistence type="predicted"/>
<accession>A0AAW8JIK9</accession>